<name>A0A8H9DBG8_9PROT</name>
<reference evidence="1" key="1">
    <citation type="submission" date="2021-02" db="EMBL/GenBank/DDBJ databases">
        <authorList>
            <person name="Han P."/>
        </authorList>
    </citation>
    <scope>NUCLEOTIDE SEQUENCE</scope>
    <source>
        <strain evidence="1">Nitrosomonas nitrosa 18-3D</strain>
    </source>
</reference>
<accession>A0A8H9DBG8</accession>
<organism evidence="1 2">
    <name type="scientific">Nitrosomonas nitrosa</name>
    <dbReference type="NCBI Taxonomy" id="52442"/>
    <lineage>
        <taxon>Bacteria</taxon>
        <taxon>Pseudomonadati</taxon>
        <taxon>Pseudomonadota</taxon>
        <taxon>Betaproteobacteria</taxon>
        <taxon>Nitrosomonadales</taxon>
        <taxon>Nitrosomonadaceae</taxon>
        <taxon>Nitrosomonas</taxon>
    </lineage>
</organism>
<evidence type="ECO:0000313" key="2">
    <source>
        <dbReference type="Proteomes" id="UP000601736"/>
    </source>
</evidence>
<dbReference type="Proteomes" id="UP000601736">
    <property type="component" value="Unassembled WGS sequence"/>
</dbReference>
<dbReference type="AlphaFoldDB" id="A0A8H9DBG8"/>
<evidence type="ECO:0000313" key="1">
    <source>
        <dbReference type="EMBL" id="CAE6506157.1"/>
    </source>
</evidence>
<proteinExistence type="predicted"/>
<gene>
    <name evidence="1" type="ORF">NMYAN_210030</name>
</gene>
<sequence>MFGTSGLLHRSEALDFAVQIDSFIPTATIIAKINIPKSCKLSHDILGKNWQNYLPRDDKQGVTVESGAHSAICIKSPR</sequence>
<protein>
    <submittedName>
        <fullName evidence="1">Uncharacterized protein</fullName>
    </submittedName>
</protein>
<comment type="caution">
    <text evidence="1">The sequence shown here is derived from an EMBL/GenBank/DDBJ whole genome shotgun (WGS) entry which is preliminary data.</text>
</comment>
<dbReference type="EMBL" id="CAJNAP010000014">
    <property type="protein sequence ID" value="CAE6506157.1"/>
    <property type="molecule type" value="Genomic_DNA"/>
</dbReference>